<evidence type="ECO:0000313" key="2">
    <source>
        <dbReference type="Proteomes" id="UP001148018"/>
    </source>
</evidence>
<evidence type="ECO:0000313" key="1">
    <source>
        <dbReference type="EMBL" id="KAJ3602435.1"/>
    </source>
</evidence>
<comment type="caution">
    <text evidence="1">The sequence shown here is derived from an EMBL/GenBank/DDBJ whole genome shotgun (WGS) entry which is preliminary data.</text>
</comment>
<keyword evidence="2" id="KW-1185">Reference proteome</keyword>
<dbReference type="AlphaFoldDB" id="A0A9Q0EBL3"/>
<proteinExistence type="predicted"/>
<dbReference type="Proteomes" id="UP001148018">
    <property type="component" value="Unassembled WGS sequence"/>
</dbReference>
<protein>
    <submittedName>
        <fullName evidence="1">Uncharacterized protein</fullName>
    </submittedName>
</protein>
<organism evidence="1 2">
    <name type="scientific">Muraenolepis orangiensis</name>
    <name type="common">Patagonian moray cod</name>
    <dbReference type="NCBI Taxonomy" id="630683"/>
    <lineage>
        <taxon>Eukaryota</taxon>
        <taxon>Metazoa</taxon>
        <taxon>Chordata</taxon>
        <taxon>Craniata</taxon>
        <taxon>Vertebrata</taxon>
        <taxon>Euteleostomi</taxon>
        <taxon>Actinopterygii</taxon>
        <taxon>Neopterygii</taxon>
        <taxon>Teleostei</taxon>
        <taxon>Neoteleostei</taxon>
        <taxon>Acanthomorphata</taxon>
        <taxon>Zeiogadaria</taxon>
        <taxon>Gadariae</taxon>
        <taxon>Gadiformes</taxon>
        <taxon>Muraenolepidoidei</taxon>
        <taxon>Muraenolepididae</taxon>
        <taxon>Muraenolepis</taxon>
    </lineage>
</organism>
<gene>
    <name evidence="1" type="ORF">NHX12_030190</name>
</gene>
<dbReference type="EMBL" id="JANIIK010000046">
    <property type="protein sequence ID" value="KAJ3602435.1"/>
    <property type="molecule type" value="Genomic_DNA"/>
</dbReference>
<accession>A0A9Q0EBL3</accession>
<name>A0A9Q0EBL3_9TELE</name>
<sequence length="68" mass="7339">MMDLSSGGLSPEDRSVHGGSVLWWTVTRGQIRPWMDRLDPSGHPASACLAALSSFLQFGSNVTLTRPP</sequence>
<reference evidence="1" key="1">
    <citation type="submission" date="2022-07" db="EMBL/GenBank/DDBJ databases">
        <title>Chromosome-level genome of Muraenolepis orangiensis.</title>
        <authorList>
            <person name="Kim J."/>
        </authorList>
    </citation>
    <scope>NUCLEOTIDE SEQUENCE</scope>
    <source>
        <strain evidence="1">KU_S4_2022</strain>
        <tissue evidence="1">Muscle</tissue>
    </source>
</reference>